<feature type="compositionally biased region" description="Basic and acidic residues" evidence="2">
    <location>
        <begin position="33"/>
        <end position="47"/>
    </location>
</feature>
<feature type="region of interest" description="Disordered" evidence="2">
    <location>
        <begin position="24"/>
        <end position="65"/>
    </location>
</feature>
<evidence type="ECO:0000256" key="1">
    <source>
        <dbReference type="SAM" id="Coils"/>
    </source>
</evidence>
<keyword evidence="1" id="KW-0175">Coiled coil</keyword>
<reference evidence="3 4" key="1">
    <citation type="submission" date="2021-06" db="EMBL/GenBank/DDBJ databases">
        <title>Caerostris darwini draft genome.</title>
        <authorList>
            <person name="Kono N."/>
            <person name="Arakawa K."/>
        </authorList>
    </citation>
    <scope>NUCLEOTIDE SEQUENCE [LARGE SCALE GENOMIC DNA]</scope>
</reference>
<keyword evidence="4" id="KW-1185">Reference proteome</keyword>
<dbReference type="InterPro" id="IPR052632">
    <property type="entry name" value="MICOS_subunit_Mic19"/>
</dbReference>
<dbReference type="EMBL" id="BPLQ01013385">
    <property type="protein sequence ID" value="GIY71780.1"/>
    <property type="molecule type" value="Genomic_DNA"/>
</dbReference>
<protein>
    <recommendedName>
        <fullName evidence="5">MICOS complex subunit MIC19</fullName>
    </recommendedName>
</protein>
<dbReference type="PANTHER" id="PTHR21588">
    <property type="entry name" value="COILED-COIL-HELIX-COILED-COIL-HELIX DOMAIN CONTAINING 6"/>
    <property type="match status" value="1"/>
</dbReference>
<feature type="coiled-coil region" evidence="1">
    <location>
        <begin position="81"/>
        <end position="108"/>
    </location>
</feature>
<accession>A0AAV4VPC9</accession>
<evidence type="ECO:0000313" key="3">
    <source>
        <dbReference type="EMBL" id="GIY71780.1"/>
    </source>
</evidence>
<dbReference type="PANTHER" id="PTHR21588:SF18">
    <property type="entry name" value="MICOS COMPLEX SUBUNIT MIC19"/>
    <property type="match status" value="1"/>
</dbReference>
<dbReference type="Proteomes" id="UP001054837">
    <property type="component" value="Unassembled WGS sequence"/>
</dbReference>
<proteinExistence type="predicted"/>
<dbReference type="GO" id="GO:0007007">
    <property type="term" value="P:inner mitochondrial membrane organization"/>
    <property type="evidence" value="ECO:0007669"/>
    <property type="project" value="TreeGrafter"/>
</dbReference>
<name>A0AAV4VPC9_9ARAC</name>
<gene>
    <name evidence="3" type="primary">AVEN_70743_1</name>
    <name evidence="3" type="ORF">CDAR_551201</name>
</gene>
<sequence>MGSAQSNRRVTVVNDDVVGVVQVSEGVARRLRGLPDKQETNSEKGTSEEQPIPETRPPPTYIPFAPPEPYSSTLEQRQKYHEEFKKSEKSWNNRIRELEIQNRQLFETANEKFTATVKDVEENHIKNSFAPVCPDKEQQVAKCYKENAKFPLNCSREVHDFMECVDKIRMTALSKLKVKKNIFPYA</sequence>
<evidence type="ECO:0000256" key="2">
    <source>
        <dbReference type="SAM" id="MobiDB-lite"/>
    </source>
</evidence>
<evidence type="ECO:0008006" key="5">
    <source>
        <dbReference type="Google" id="ProtNLM"/>
    </source>
</evidence>
<organism evidence="3 4">
    <name type="scientific">Caerostris darwini</name>
    <dbReference type="NCBI Taxonomy" id="1538125"/>
    <lineage>
        <taxon>Eukaryota</taxon>
        <taxon>Metazoa</taxon>
        <taxon>Ecdysozoa</taxon>
        <taxon>Arthropoda</taxon>
        <taxon>Chelicerata</taxon>
        <taxon>Arachnida</taxon>
        <taxon>Araneae</taxon>
        <taxon>Araneomorphae</taxon>
        <taxon>Entelegynae</taxon>
        <taxon>Araneoidea</taxon>
        <taxon>Araneidae</taxon>
        <taxon>Caerostris</taxon>
    </lineage>
</organism>
<dbReference type="AlphaFoldDB" id="A0AAV4VPC9"/>
<dbReference type="GO" id="GO:0061617">
    <property type="term" value="C:MICOS complex"/>
    <property type="evidence" value="ECO:0007669"/>
    <property type="project" value="TreeGrafter"/>
</dbReference>
<feature type="compositionally biased region" description="Pro residues" evidence="2">
    <location>
        <begin position="54"/>
        <end position="65"/>
    </location>
</feature>
<comment type="caution">
    <text evidence="3">The sequence shown here is derived from an EMBL/GenBank/DDBJ whole genome shotgun (WGS) entry which is preliminary data.</text>
</comment>
<evidence type="ECO:0000313" key="4">
    <source>
        <dbReference type="Proteomes" id="UP001054837"/>
    </source>
</evidence>